<proteinExistence type="inferred from homology"/>
<dbReference type="PRINTS" id="PR00505">
    <property type="entry name" value="D12N6MTFRASE"/>
</dbReference>
<feature type="binding site" evidence="7">
    <location>
        <position position="199"/>
    </location>
    <ligand>
        <name>S-adenosyl-L-methionine</name>
        <dbReference type="ChEBI" id="CHEBI:59789"/>
    </ligand>
</feature>
<evidence type="ECO:0000256" key="7">
    <source>
        <dbReference type="PIRSR" id="PIRSR000398-1"/>
    </source>
</evidence>
<dbReference type="EC" id="2.1.1.72" evidence="2 8"/>
<dbReference type="InterPro" id="IPR002052">
    <property type="entry name" value="DNA_methylase_N6_adenine_CS"/>
</dbReference>
<dbReference type="InterPro" id="IPR012327">
    <property type="entry name" value="MeTrfase_D12"/>
</dbReference>
<dbReference type="GO" id="GO:0032259">
    <property type="term" value="P:methylation"/>
    <property type="evidence" value="ECO:0007669"/>
    <property type="project" value="UniProtKB-KW"/>
</dbReference>
<organism evidence="9 10">
    <name type="scientific">Listeria booriae</name>
    <dbReference type="NCBI Taxonomy" id="1552123"/>
    <lineage>
        <taxon>Bacteria</taxon>
        <taxon>Bacillati</taxon>
        <taxon>Bacillota</taxon>
        <taxon>Bacilli</taxon>
        <taxon>Bacillales</taxon>
        <taxon>Listeriaceae</taxon>
        <taxon>Listeria</taxon>
    </lineage>
</organism>
<dbReference type="Gene3D" id="1.10.1020.10">
    <property type="entry name" value="Adenine-specific Methyltransferase, Domain 2"/>
    <property type="match status" value="1"/>
</dbReference>
<dbReference type="AlphaFoldDB" id="A0A841ZYX7"/>
<evidence type="ECO:0000256" key="6">
    <source>
        <dbReference type="ARBA" id="ARBA00047942"/>
    </source>
</evidence>
<comment type="catalytic activity">
    <reaction evidence="6 8">
        <text>a 2'-deoxyadenosine in DNA + S-adenosyl-L-methionine = an N(6)-methyl-2'-deoxyadenosine in DNA + S-adenosyl-L-homocysteine + H(+)</text>
        <dbReference type="Rhea" id="RHEA:15197"/>
        <dbReference type="Rhea" id="RHEA-COMP:12418"/>
        <dbReference type="Rhea" id="RHEA-COMP:12419"/>
        <dbReference type="ChEBI" id="CHEBI:15378"/>
        <dbReference type="ChEBI" id="CHEBI:57856"/>
        <dbReference type="ChEBI" id="CHEBI:59789"/>
        <dbReference type="ChEBI" id="CHEBI:90615"/>
        <dbReference type="ChEBI" id="CHEBI:90616"/>
        <dbReference type="EC" id="2.1.1.72"/>
    </reaction>
</comment>
<evidence type="ECO:0000256" key="1">
    <source>
        <dbReference type="ARBA" id="ARBA00006594"/>
    </source>
</evidence>
<dbReference type="GO" id="GO:0009307">
    <property type="term" value="P:DNA restriction-modification system"/>
    <property type="evidence" value="ECO:0007669"/>
    <property type="project" value="InterPro"/>
</dbReference>
<evidence type="ECO:0000313" key="10">
    <source>
        <dbReference type="Proteomes" id="UP000586951"/>
    </source>
</evidence>
<reference evidence="9 10" key="1">
    <citation type="submission" date="2020-03" db="EMBL/GenBank/DDBJ databases">
        <title>Soil Listeria distribution.</title>
        <authorList>
            <person name="Liao J."/>
            <person name="Wiedmann M."/>
        </authorList>
    </citation>
    <scope>NUCLEOTIDE SEQUENCE [LARGE SCALE GENOMIC DNA]</scope>
    <source>
        <strain evidence="9 10">FSL L7-1427</strain>
    </source>
</reference>
<dbReference type="SUPFAM" id="SSF53335">
    <property type="entry name" value="S-adenosyl-L-methionine-dependent methyltransferases"/>
    <property type="match status" value="1"/>
</dbReference>
<keyword evidence="4 8" id="KW-0808">Transferase</keyword>
<dbReference type="PIRSF" id="PIRSF000398">
    <property type="entry name" value="M_m6A_EcoRV"/>
    <property type="match status" value="1"/>
</dbReference>
<dbReference type="Proteomes" id="UP000586951">
    <property type="component" value="Unassembled WGS sequence"/>
</dbReference>
<keyword evidence="5 8" id="KW-0949">S-adenosyl-L-methionine</keyword>
<dbReference type="InterPro" id="IPR029063">
    <property type="entry name" value="SAM-dependent_MTases_sf"/>
</dbReference>
<feature type="binding site" evidence="7">
    <location>
        <position position="15"/>
    </location>
    <ligand>
        <name>S-adenosyl-L-methionine</name>
        <dbReference type="ChEBI" id="CHEBI:59789"/>
    </ligand>
</feature>
<dbReference type="GO" id="GO:0009007">
    <property type="term" value="F:site-specific DNA-methyltransferase (adenine-specific) activity"/>
    <property type="evidence" value="ECO:0007669"/>
    <property type="project" value="UniProtKB-UniRule"/>
</dbReference>
<keyword evidence="3 8" id="KW-0489">Methyltransferase</keyword>
<dbReference type="InterPro" id="IPR012263">
    <property type="entry name" value="M_m6A_EcoRV"/>
</dbReference>
<dbReference type="Pfam" id="PF02086">
    <property type="entry name" value="MethyltransfD12"/>
    <property type="match status" value="1"/>
</dbReference>
<evidence type="ECO:0000313" key="9">
    <source>
        <dbReference type="EMBL" id="MBC1565537.1"/>
    </source>
</evidence>
<evidence type="ECO:0000256" key="8">
    <source>
        <dbReference type="RuleBase" id="RU361257"/>
    </source>
</evidence>
<feature type="binding site" evidence="7">
    <location>
        <position position="60"/>
    </location>
    <ligand>
        <name>S-adenosyl-L-methionine</name>
        <dbReference type="ChEBI" id="CHEBI:59789"/>
    </ligand>
</feature>
<sequence length="303" mass="35960">MDKVISSPIRWTGSKKKLLNEMLYTFKEDKEIYIEPFLGSGTVLINVLNNNMYKKYYVNDINSSLINFYITLKEDSNRLANMITIICLEYNALENENEKESYYYEMRVKYNEEDLELYHKSAVFWFLMKSGYNGVYRINLKGSFNVPFGKKETITFDKKNAEYISTLIQPVEFYCMGYKEFSDEISQQIDLKNAFMYCDPPYIPETKSMQNQVLYTKDRFNHSDFISHILNTADSFQGFRFMISMSDSLKTNELYDIWELEKIHICDIIRNVNPTKRFVSKEIAFLNYIVSEVQVKKAYLELM</sequence>
<dbReference type="PANTHER" id="PTHR30481:SF3">
    <property type="entry name" value="DNA ADENINE METHYLASE"/>
    <property type="match status" value="1"/>
</dbReference>
<evidence type="ECO:0000256" key="4">
    <source>
        <dbReference type="ARBA" id="ARBA00022679"/>
    </source>
</evidence>
<accession>A0A841ZYX7</accession>
<dbReference type="NCBIfam" id="TIGR00571">
    <property type="entry name" value="dam"/>
    <property type="match status" value="1"/>
</dbReference>
<comment type="caution">
    <text evidence="9">The sequence shown here is derived from an EMBL/GenBank/DDBJ whole genome shotgun (WGS) entry which is preliminary data.</text>
</comment>
<evidence type="ECO:0000256" key="3">
    <source>
        <dbReference type="ARBA" id="ARBA00022603"/>
    </source>
</evidence>
<dbReference type="RefSeq" id="WP_185417713.1">
    <property type="nucleotide sequence ID" value="NZ_JAARRU010000002.1"/>
</dbReference>
<evidence type="ECO:0000256" key="5">
    <source>
        <dbReference type="ARBA" id="ARBA00022691"/>
    </source>
</evidence>
<dbReference type="GO" id="GO:0043565">
    <property type="term" value="F:sequence-specific DNA binding"/>
    <property type="evidence" value="ECO:0007669"/>
    <property type="project" value="TreeGrafter"/>
</dbReference>
<protein>
    <recommendedName>
        <fullName evidence="2 8">Site-specific DNA-methyltransferase (adenine-specific)</fullName>
        <ecNumber evidence="2 8">2.1.1.72</ecNumber>
    </recommendedName>
</protein>
<dbReference type="InterPro" id="IPR023095">
    <property type="entry name" value="Ade_MeTrfase_dom_2"/>
</dbReference>
<dbReference type="PROSITE" id="PS00092">
    <property type="entry name" value="N6_MTASE"/>
    <property type="match status" value="1"/>
</dbReference>
<dbReference type="PANTHER" id="PTHR30481">
    <property type="entry name" value="DNA ADENINE METHYLASE"/>
    <property type="match status" value="1"/>
</dbReference>
<dbReference type="GO" id="GO:0006298">
    <property type="term" value="P:mismatch repair"/>
    <property type="evidence" value="ECO:0007669"/>
    <property type="project" value="TreeGrafter"/>
</dbReference>
<evidence type="ECO:0000256" key="2">
    <source>
        <dbReference type="ARBA" id="ARBA00011900"/>
    </source>
</evidence>
<name>A0A841ZYX7_9LIST</name>
<comment type="similarity">
    <text evidence="1 8">Belongs to the N(4)/N(6)-methyltransferase family.</text>
</comment>
<gene>
    <name evidence="9" type="ORF">HB907_08975</name>
</gene>
<dbReference type="Gene3D" id="3.40.50.150">
    <property type="entry name" value="Vaccinia Virus protein VP39"/>
    <property type="match status" value="1"/>
</dbReference>
<feature type="binding site" evidence="7">
    <location>
        <position position="11"/>
    </location>
    <ligand>
        <name>S-adenosyl-L-methionine</name>
        <dbReference type="ChEBI" id="CHEBI:59789"/>
    </ligand>
</feature>
<dbReference type="GO" id="GO:1904047">
    <property type="term" value="F:S-adenosyl-L-methionine binding"/>
    <property type="evidence" value="ECO:0007669"/>
    <property type="project" value="TreeGrafter"/>
</dbReference>
<dbReference type="EMBL" id="JAARRU010000002">
    <property type="protein sequence ID" value="MBC1565537.1"/>
    <property type="molecule type" value="Genomic_DNA"/>
</dbReference>